<evidence type="ECO:0000256" key="2">
    <source>
        <dbReference type="ARBA" id="ARBA00007759"/>
    </source>
</evidence>
<feature type="transmembrane region" description="Helical" evidence="7">
    <location>
        <begin position="45"/>
        <end position="63"/>
    </location>
</feature>
<comment type="caution">
    <text evidence="9">The sequence shown here is derived from an EMBL/GenBank/DDBJ whole genome shotgun (WGS) entry which is preliminary data.</text>
</comment>
<name>A0ABP9RGV6_9ACTN</name>
<feature type="domain" description="Type VII secretion system protein EccE" evidence="8">
    <location>
        <begin position="201"/>
        <end position="267"/>
    </location>
</feature>
<gene>
    <name evidence="9" type="ORF">GCM10023322_02480</name>
</gene>
<dbReference type="EMBL" id="BAABJQ010000001">
    <property type="protein sequence ID" value="GAA5177547.1"/>
    <property type="molecule type" value="Genomic_DNA"/>
</dbReference>
<evidence type="ECO:0000313" key="10">
    <source>
        <dbReference type="Proteomes" id="UP001501570"/>
    </source>
</evidence>
<evidence type="ECO:0000259" key="8">
    <source>
        <dbReference type="Pfam" id="PF11203"/>
    </source>
</evidence>
<dbReference type="InterPro" id="IPR021368">
    <property type="entry name" value="T7SS_EccE"/>
</dbReference>
<evidence type="ECO:0000313" key="9">
    <source>
        <dbReference type="EMBL" id="GAA5177547.1"/>
    </source>
</evidence>
<comment type="similarity">
    <text evidence="2">Belongs to the EccE family.</text>
</comment>
<keyword evidence="5 7" id="KW-1133">Transmembrane helix</keyword>
<dbReference type="Pfam" id="PF11203">
    <property type="entry name" value="EccE"/>
    <property type="match status" value="1"/>
</dbReference>
<keyword evidence="3" id="KW-1003">Cell membrane</keyword>
<feature type="transmembrane region" description="Helical" evidence="7">
    <location>
        <begin position="21"/>
        <end position="39"/>
    </location>
</feature>
<keyword evidence="10" id="KW-1185">Reference proteome</keyword>
<protein>
    <recommendedName>
        <fullName evidence="8">Type VII secretion system protein EccE domain-containing protein</fullName>
    </recommendedName>
</protein>
<comment type="subcellular location">
    <subcellularLocation>
        <location evidence="1">Cell membrane</location>
    </subcellularLocation>
</comment>
<keyword evidence="4 7" id="KW-0812">Transmembrane</keyword>
<dbReference type="NCBIfam" id="TIGR03923">
    <property type="entry name" value="T7SS_EccE"/>
    <property type="match status" value="1"/>
</dbReference>
<dbReference type="Proteomes" id="UP001501570">
    <property type="component" value="Unassembled WGS sequence"/>
</dbReference>
<evidence type="ECO:0000256" key="5">
    <source>
        <dbReference type="ARBA" id="ARBA00022989"/>
    </source>
</evidence>
<evidence type="ECO:0000256" key="4">
    <source>
        <dbReference type="ARBA" id="ARBA00022692"/>
    </source>
</evidence>
<accession>A0ABP9RGV6</accession>
<keyword evidence="6 7" id="KW-0472">Membrane</keyword>
<proteinExistence type="inferred from homology"/>
<evidence type="ECO:0000256" key="1">
    <source>
        <dbReference type="ARBA" id="ARBA00004236"/>
    </source>
</evidence>
<evidence type="ECO:0000256" key="7">
    <source>
        <dbReference type="SAM" id="Phobius"/>
    </source>
</evidence>
<evidence type="ECO:0000256" key="3">
    <source>
        <dbReference type="ARBA" id="ARBA00022475"/>
    </source>
</evidence>
<organism evidence="9 10">
    <name type="scientific">Rugosimonospora acidiphila</name>
    <dbReference type="NCBI Taxonomy" id="556531"/>
    <lineage>
        <taxon>Bacteria</taxon>
        <taxon>Bacillati</taxon>
        <taxon>Actinomycetota</taxon>
        <taxon>Actinomycetes</taxon>
        <taxon>Micromonosporales</taxon>
        <taxon>Micromonosporaceae</taxon>
        <taxon>Rugosimonospora</taxon>
    </lineage>
</organism>
<reference evidence="10" key="1">
    <citation type="journal article" date="2019" name="Int. J. Syst. Evol. Microbiol.">
        <title>The Global Catalogue of Microorganisms (GCM) 10K type strain sequencing project: providing services to taxonomists for standard genome sequencing and annotation.</title>
        <authorList>
            <consortium name="The Broad Institute Genomics Platform"/>
            <consortium name="The Broad Institute Genome Sequencing Center for Infectious Disease"/>
            <person name="Wu L."/>
            <person name="Ma J."/>
        </authorList>
    </citation>
    <scope>NUCLEOTIDE SEQUENCE [LARGE SCALE GENOMIC DNA]</scope>
    <source>
        <strain evidence="10">JCM 18304</strain>
    </source>
</reference>
<sequence length="582" mass="59968">MALTGGDRVPTPRQRGAAGTGRIVAAQVAVLALLLAALGRGALGWLLAAPVAAALIALGFLRWRHRWLHAWLATGLRYLARPRTVPATADPAALLAFVEPTAEIGAEPGVIEDAGGVVAVLDLGEVGTLHSGPAIPLPPPVELRAAGGCDAVQLILAAVPAGDPGPAGTSYRQLTEGRVPARCRALLAVRVSRADVSWSGEDLRRTLAGGLRRVERRLRRDGVAHRQLGGRALGAALADLAPVVPQSPAGGEGWTDLRLGGLHQASLKVPRLDRLPVEITEQLISRLLALPAASTTVGLCATTAGTDLVVRVAAGTPGGLATAVSVAHRLLGTAGVVPERLDGRQRAGLAATLPLARSLDAGRSPEVAIRAALPPSGLMLGHNRHRQPVTVRLFRPEPTLAVLLGGVPAAQVLTLRALALGARVVIQTARPRSWEPFLRAVTLPTGEVTMAPPGFAAPSAPAGPLAPQLVVLDAGRAPVPPVPAAAWRACLVLREEVSAADTAQLARADLVLLQSMPPDEGALVAAALGLGGSREWLSRIRPDLVGAVSRLGAGRSAVRWAILSLTDIERHVIGAPERVGAS</sequence>
<evidence type="ECO:0000256" key="6">
    <source>
        <dbReference type="ARBA" id="ARBA00023136"/>
    </source>
</evidence>
<dbReference type="InterPro" id="IPR050051">
    <property type="entry name" value="EccE_dom"/>
</dbReference>